<dbReference type="STRING" id="1121455.SAMN02745728_00851"/>
<comment type="function">
    <text evidence="11">The beta subunit is responsible for the synthesis of L-tryptophan from indole and L-serine.</text>
</comment>
<keyword evidence="8 11" id="KW-0057">Aromatic amino acid biosynthesis</keyword>
<evidence type="ECO:0000256" key="7">
    <source>
        <dbReference type="ARBA" id="ARBA00022898"/>
    </source>
</evidence>
<dbReference type="PIRSF" id="PIRSF001413">
    <property type="entry name" value="Trp_syn_beta"/>
    <property type="match status" value="1"/>
</dbReference>
<organism evidence="13 14">
    <name type="scientific">Desulfovibrio litoralis DSM 11393</name>
    <dbReference type="NCBI Taxonomy" id="1121455"/>
    <lineage>
        <taxon>Bacteria</taxon>
        <taxon>Pseudomonadati</taxon>
        <taxon>Thermodesulfobacteriota</taxon>
        <taxon>Desulfovibrionia</taxon>
        <taxon>Desulfovibrionales</taxon>
        <taxon>Desulfovibrionaceae</taxon>
        <taxon>Desulfovibrio</taxon>
    </lineage>
</organism>
<evidence type="ECO:0000256" key="10">
    <source>
        <dbReference type="ARBA" id="ARBA00049047"/>
    </source>
</evidence>
<dbReference type="OrthoDB" id="9766131at2"/>
<dbReference type="EC" id="4.2.1.20" evidence="11"/>
<dbReference type="CDD" id="cd06446">
    <property type="entry name" value="Trp-synth_B"/>
    <property type="match status" value="1"/>
</dbReference>
<dbReference type="EMBL" id="FRDI01000003">
    <property type="protein sequence ID" value="SHN56924.1"/>
    <property type="molecule type" value="Genomic_DNA"/>
</dbReference>
<gene>
    <name evidence="11" type="primary">trpB</name>
    <name evidence="13" type="ORF">SAMN02745728_00851</name>
</gene>
<feature type="modified residue" description="N6-(pyridoxal phosphate)lysine" evidence="11">
    <location>
        <position position="84"/>
    </location>
</feature>
<dbReference type="GO" id="GO:0005737">
    <property type="term" value="C:cytoplasm"/>
    <property type="evidence" value="ECO:0007669"/>
    <property type="project" value="TreeGrafter"/>
</dbReference>
<evidence type="ECO:0000313" key="14">
    <source>
        <dbReference type="Proteomes" id="UP000186469"/>
    </source>
</evidence>
<dbReference type="HAMAP" id="MF_00133">
    <property type="entry name" value="Trp_synth_beta"/>
    <property type="match status" value="1"/>
</dbReference>
<feature type="domain" description="Tryptophan synthase beta chain-like PALP" evidence="12">
    <location>
        <begin position="50"/>
        <end position="377"/>
    </location>
</feature>
<evidence type="ECO:0000256" key="1">
    <source>
        <dbReference type="ARBA" id="ARBA00001933"/>
    </source>
</evidence>
<dbReference type="PANTHER" id="PTHR48077:SF3">
    <property type="entry name" value="TRYPTOPHAN SYNTHASE"/>
    <property type="match status" value="1"/>
</dbReference>
<evidence type="ECO:0000313" key="13">
    <source>
        <dbReference type="EMBL" id="SHN56924.1"/>
    </source>
</evidence>
<dbReference type="Proteomes" id="UP000186469">
    <property type="component" value="Unassembled WGS sequence"/>
</dbReference>
<comment type="similarity">
    <text evidence="3 11">Belongs to the TrpB family.</text>
</comment>
<dbReference type="InterPro" id="IPR036052">
    <property type="entry name" value="TrpB-like_PALP_sf"/>
</dbReference>
<keyword evidence="7 11" id="KW-0663">Pyridoxal phosphate</keyword>
<dbReference type="InterPro" id="IPR006653">
    <property type="entry name" value="Trp_synth_b_CS"/>
</dbReference>
<keyword evidence="14" id="KW-1185">Reference proteome</keyword>
<dbReference type="InterPro" id="IPR001926">
    <property type="entry name" value="TrpB-like_PALP"/>
</dbReference>
<dbReference type="SUPFAM" id="SSF53686">
    <property type="entry name" value="Tryptophan synthase beta subunit-like PLP-dependent enzymes"/>
    <property type="match status" value="1"/>
</dbReference>
<dbReference type="FunFam" id="3.40.50.1100:FF:000001">
    <property type="entry name" value="Tryptophan synthase beta chain"/>
    <property type="match status" value="1"/>
</dbReference>
<dbReference type="Gene3D" id="3.40.50.1100">
    <property type="match status" value="2"/>
</dbReference>
<dbReference type="GO" id="GO:0004834">
    <property type="term" value="F:tryptophan synthase activity"/>
    <property type="evidence" value="ECO:0007669"/>
    <property type="project" value="UniProtKB-UniRule"/>
</dbReference>
<evidence type="ECO:0000256" key="11">
    <source>
        <dbReference type="HAMAP-Rule" id="MF_00133"/>
    </source>
</evidence>
<sequence>MKKGYFGNFGGQFVPELLMPPLLELEEACKTILPSTKFKKELQDLLTNFAGRKTPLTHCQNLSTELGISLWLKREDLLHTGAHKVNNTLGQALLTKYMGKTHMVAETGAGQHGVATAAAAARLGLKCTIFMGAVDIERQAPNVMRMKLLGAKVVPATSGTQTLKDAINEALRFWIAEQETTHYCFGTAAGPHPFPTLVRDLQSVIGEETKEQALAQIGSLPDIILACVGGGSNAIGMFYPFAYSDDCKNVRLIGIEAAGTGEPNCYHSAPLNLGRPGVLHGQHSMLIQDADGQILPSHSISAGLDYPGVGPEHAFLHDNKRVEYHMINDSKALNALKTLSLKEGIIPALESSHALAWILENAHTLAKDTKVVVNLSGRGDKDMGIITQHINL</sequence>
<evidence type="ECO:0000256" key="5">
    <source>
        <dbReference type="ARBA" id="ARBA00022605"/>
    </source>
</evidence>
<evidence type="ECO:0000256" key="4">
    <source>
        <dbReference type="ARBA" id="ARBA00011270"/>
    </source>
</evidence>
<dbReference type="RefSeq" id="WP_072696538.1">
    <property type="nucleotide sequence ID" value="NZ_FRDI01000003.1"/>
</dbReference>
<evidence type="ECO:0000256" key="3">
    <source>
        <dbReference type="ARBA" id="ARBA00009982"/>
    </source>
</evidence>
<dbReference type="NCBIfam" id="TIGR00263">
    <property type="entry name" value="trpB"/>
    <property type="match status" value="1"/>
</dbReference>
<accession>A0A1M7SER5</accession>
<comment type="catalytic activity">
    <reaction evidence="10 11">
        <text>(1S,2R)-1-C-(indol-3-yl)glycerol 3-phosphate + L-serine = D-glyceraldehyde 3-phosphate + L-tryptophan + H2O</text>
        <dbReference type="Rhea" id="RHEA:10532"/>
        <dbReference type="ChEBI" id="CHEBI:15377"/>
        <dbReference type="ChEBI" id="CHEBI:33384"/>
        <dbReference type="ChEBI" id="CHEBI:57912"/>
        <dbReference type="ChEBI" id="CHEBI:58866"/>
        <dbReference type="ChEBI" id="CHEBI:59776"/>
        <dbReference type="EC" id="4.2.1.20"/>
    </reaction>
</comment>
<name>A0A1M7SER5_9BACT</name>
<evidence type="ECO:0000256" key="2">
    <source>
        <dbReference type="ARBA" id="ARBA00004733"/>
    </source>
</evidence>
<proteinExistence type="inferred from homology"/>
<dbReference type="AlphaFoldDB" id="A0A1M7SER5"/>
<keyword evidence="5 11" id="KW-0028">Amino-acid biosynthesis</keyword>
<evidence type="ECO:0000259" key="12">
    <source>
        <dbReference type="Pfam" id="PF00291"/>
    </source>
</evidence>
<evidence type="ECO:0000256" key="9">
    <source>
        <dbReference type="ARBA" id="ARBA00023239"/>
    </source>
</evidence>
<evidence type="ECO:0000256" key="6">
    <source>
        <dbReference type="ARBA" id="ARBA00022822"/>
    </source>
</evidence>
<dbReference type="FunFam" id="3.40.50.1100:FF:000004">
    <property type="entry name" value="Tryptophan synthase beta chain"/>
    <property type="match status" value="1"/>
</dbReference>
<comment type="cofactor">
    <cofactor evidence="1 11">
        <name>pyridoxal 5'-phosphate</name>
        <dbReference type="ChEBI" id="CHEBI:597326"/>
    </cofactor>
</comment>
<evidence type="ECO:0000256" key="8">
    <source>
        <dbReference type="ARBA" id="ARBA00023141"/>
    </source>
</evidence>
<keyword evidence="6 11" id="KW-0822">Tryptophan biosynthesis</keyword>
<comment type="subunit">
    <text evidence="4 11">Tetramer of two alpha and two beta chains.</text>
</comment>
<dbReference type="InterPro" id="IPR006654">
    <property type="entry name" value="Trp_synth_beta"/>
</dbReference>
<keyword evidence="9 11" id="KW-0456">Lyase</keyword>
<dbReference type="PANTHER" id="PTHR48077">
    <property type="entry name" value="TRYPTOPHAN SYNTHASE-RELATED"/>
    <property type="match status" value="1"/>
</dbReference>
<dbReference type="InterPro" id="IPR023026">
    <property type="entry name" value="Trp_synth_beta/beta-like"/>
</dbReference>
<dbReference type="PROSITE" id="PS00168">
    <property type="entry name" value="TRP_SYNTHASE_BETA"/>
    <property type="match status" value="1"/>
</dbReference>
<comment type="pathway">
    <text evidence="2 11">Amino-acid biosynthesis; L-tryptophan biosynthesis; L-tryptophan from chorismate: step 5/5.</text>
</comment>
<reference evidence="13 14" key="1">
    <citation type="submission" date="2016-12" db="EMBL/GenBank/DDBJ databases">
        <authorList>
            <person name="Song W.-J."/>
            <person name="Kurnit D.M."/>
        </authorList>
    </citation>
    <scope>NUCLEOTIDE SEQUENCE [LARGE SCALE GENOMIC DNA]</scope>
    <source>
        <strain evidence="13 14">DSM 11393</strain>
    </source>
</reference>
<dbReference type="Pfam" id="PF00291">
    <property type="entry name" value="PALP"/>
    <property type="match status" value="1"/>
</dbReference>
<dbReference type="UniPathway" id="UPA00035">
    <property type="reaction ID" value="UER00044"/>
</dbReference>
<protein>
    <recommendedName>
        <fullName evidence="11">Tryptophan synthase beta chain</fullName>
        <ecNumber evidence="11">4.2.1.20</ecNumber>
    </recommendedName>
</protein>